<keyword evidence="2" id="KW-0479">Metal-binding</keyword>
<dbReference type="CDD" id="cd00091">
    <property type="entry name" value="NUC"/>
    <property type="match status" value="1"/>
</dbReference>
<dbReference type="InterPro" id="IPR044929">
    <property type="entry name" value="DNA/RNA_non-sp_Endonuclease_sf"/>
</dbReference>
<dbReference type="GO" id="GO:0016787">
    <property type="term" value="F:hydrolase activity"/>
    <property type="evidence" value="ECO:0007669"/>
    <property type="project" value="InterPro"/>
</dbReference>
<dbReference type="SMART" id="SM00477">
    <property type="entry name" value="NUC"/>
    <property type="match status" value="1"/>
</dbReference>
<dbReference type="RefSeq" id="WP_111476462.1">
    <property type="nucleotide sequence ID" value="NZ_QHKM01000001.1"/>
</dbReference>
<dbReference type="InterPro" id="IPR020821">
    <property type="entry name" value="ENPP1-3/EXOG-like_nuc-like"/>
</dbReference>
<dbReference type="EMBL" id="QHKM01000001">
    <property type="protein sequence ID" value="RAK69726.1"/>
    <property type="molecule type" value="Genomic_DNA"/>
</dbReference>
<keyword evidence="4" id="KW-0732">Signal</keyword>
<evidence type="ECO:0000256" key="2">
    <source>
        <dbReference type="PIRSR" id="PIRSR640255-2"/>
    </source>
</evidence>
<dbReference type="InterPro" id="IPR040255">
    <property type="entry name" value="Non-specific_endonuclease"/>
</dbReference>
<organism evidence="7 8">
    <name type="scientific">Hymenobacter edaphi</name>
    <dbReference type="NCBI Taxonomy" id="2211146"/>
    <lineage>
        <taxon>Bacteria</taxon>
        <taxon>Pseudomonadati</taxon>
        <taxon>Bacteroidota</taxon>
        <taxon>Cytophagia</taxon>
        <taxon>Cytophagales</taxon>
        <taxon>Hymenobacteraceae</taxon>
        <taxon>Hymenobacter</taxon>
    </lineage>
</organism>
<keyword evidence="7" id="KW-0378">Hydrolase</keyword>
<dbReference type="Gene3D" id="3.40.570.10">
    <property type="entry name" value="Extracellular Endonuclease, subunit A"/>
    <property type="match status" value="1"/>
</dbReference>
<dbReference type="PANTHER" id="PTHR13966">
    <property type="entry name" value="ENDONUCLEASE RELATED"/>
    <property type="match status" value="1"/>
</dbReference>
<keyword evidence="7" id="KW-0255">Endonuclease</keyword>
<feature type="chain" id="PRO_5016392857" evidence="4">
    <location>
        <begin position="20"/>
        <end position="491"/>
    </location>
</feature>
<evidence type="ECO:0000259" key="6">
    <source>
        <dbReference type="SMART" id="SM00892"/>
    </source>
</evidence>
<feature type="binding site" evidence="2">
    <location>
        <position position="359"/>
    </location>
    <ligand>
        <name>Mg(2+)</name>
        <dbReference type="ChEBI" id="CHEBI:18420"/>
        <note>catalytic</note>
    </ligand>
</feature>
<keyword evidence="8" id="KW-1185">Reference proteome</keyword>
<dbReference type="PANTHER" id="PTHR13966:SF5">
    <property type="entry name" value="ENDONUCLEASE G, MITOCHONDRIAL"/>
    <property type="match status" value="1"/>
</dbReference>
<evidence type="ECO:0000259" key="5">
    <source>
        <dbReference type="SMART" id="SM00477"/>
    </source>
</evidence>
<dbReference type="InterPro" id="IPR001604">
    <property type="entry name" value="Endo_G_ENPP1-like_dom"/>
</dbReference>
<dbReference type="PROSITE" id="PS51257">
    <property type="entry name" value="PROKAR_LIPOPROTEIN"/>
    <property type="match status" value="1"/>
</dbReference>
<evidence type="ECO:0000256" key="1">
    <source>
        <dbReference type="PIRSR" id="PIRSR640255-1"/>
    </source>
</evidence>
<comment type="caution">
    <text evidence="7">The sequence shown here is derived from an EMBL/GenBank/DDBJ whole genome shotgun (WGS) entry which is preliminary data.</text>
</comment>
<evidence type="ECO:0000256" key="4">
    <source>
        <dbReference type="SAM" id="SignalP"/>
    </source>
</evidence>
<dbReference type="OrthoDB" id="9811262at2"/>
<evidence type="ECO:0000313" key="8">
    <source>
        <dbReference type="Proteomes" id="UP000248553"/>
    </source>
</evidence>
<dbReference type="GO" id="GO:0046872">
    <property type="term" value="F:metal ion binding"/>
    <property type="evidence" value="ECO:0007669"/>
    <property type="project" value="UniProtKB-KW"/>
</dbReference>
<evidence type="ECO:0000313" key="7">
    <source>
        <dbReference type="EMBL" id="RAK69726.1"/>
    </source>
</evidence>
<feature type="signal peptide" evidence="4">
    <location>
        <begin position="1"/>
        <end position="19"/>
    </location>
</feature>
<sequence length="491" mass="52476">MRLATPPLVSTLLLTGALAACFQRSADEARQAPTAAPGAEAVVLQAGKTVTEDFETGSKGSYAAAEETLPSGRWLLDDALIGSSEQDHRRGQKALRLRGKGRAQMRFDLPAGAGRVRVFHASYGKDGAVRWQLWGSADRGRSWQPVGSEIKVEGAGLPATIVVNRPGPLRLEIRKLDGGDDRLNLDDFSVEPYQGGTPPAVAGNGAKTPTAAAPKSSGAPSPPDRGLGGETRPQGPAGQDDPLGLGNPSGATGRPDKSPNNYLMVKPQYTLSYSRDRGTPNWVAWHLSRAWLGSAPRQDDFRPDPALPRGWYQVTPRSYSGSGFDRGHNCPSADRSLTLDDNSATFLMTNMIPQAPMNNQRTWNHLEDYSRDLVQAGHEVYVLMGSYGRGGTGSSGLVQTLDNGHVTVPKRVWKVLVVLPNGAGDLQRIAGGQARLIAIDTPNDNSVDPDWAKYRTSVDAIEAATGLDLLSLLPVETQAQLEARVDAGPTR</sequence>
<evidence type="ECO:0000256" key="3">
    <source>
        <dbReference type="SAM" id="MobiDB-lite"/>
    </source>
</evidence>
<name>A0A328BUM0_9BACT</name>
<dbReference type="Pfam" id="PF01223">
    <property type="entry name" value="Endonuclease_NS"/>
    <property type="match status" value="1"/>
</dbReference>
<dbReference type="Proteomes" id="UP000248553">
    <property type="component" value="Unassembled WGS sequence"/>
</dbReference>
<dbReference type="GO" id="GO:0003676">
    <property type="term" value="F:nucleic acid binding"/>
    <property type="evidence" value="ECO:0007669"/>
    <property type="project" value="InterPro"/>
</dbReference>
<gene>
    <name evidence="7" type="ORF">DLM85_02405</name>
</gene>
<proteinExistence type="predicted"/>
<dbReference type="InterPro" id="IPR044925">
    <property type="entry name" value="His-Me_finger_sf"/>
</dbReference>
<dbReference type="GO" id="GO:0004519">
    <property type="term" value="F:endonuclease activity"/>
    <property type="evidence" value="ECO:0007669"/>
    <property type="project" value="UniProtKB-KW"/>
</dbReference>
<dbReference type="SMART" id="SM00892">
    <property type="entry name" value="Endonuclease_NS"/>
    <property type="match status" value="1"/>
</dbReference>
<feature type="active site" description="Proton acceptor" evidence="1">
    <location>
        <position position="328"/>
    </location>
</feature>
<keyword evidence="7" id="KW-0540">Nuclease</keyword>
<feature type="domain" description="ENPP1-3/EXOG-like endonuclease/phosphodiesterase" evidence="5">
    <location>
        <begin position="266"/>
        <end position="476"/>
    </location>
</feature>
<dbReference type="SUPFAM" id="SSF54060">
    <property type="entry name" value="His-Me finger endonucleases"/>
    <property type="match status" value="1"/>
</dbReference>
<dbReference type="AlphaFoldDB" id="A0A328BUM0"/>
<protein>
    <submittedName>
        <fullName evidence="7">DNA/RNA non-specific endonuclease</fullName>
    </submittedName>
</protein>
<reference evidence="8" key="1">
    <citation type="submission" date="2018-05" db="EMBL/GenBank/DDBJ databases">
        <authorList>
            <person name="Nie L."/>
        </authorList>
    </citation>
    <scope>NUCLEOTIDE SEQUENCE [LARGE SCALE GENOMIC DNA]</scope>
    <source>
        <strain evidence="8">NL</strain>
    </source>
</reference>
<accession>A0A328BUM0</accession>
<feature type="region of interest" description="Disordered" evidence="3">
    <location>
        <begin position="181"/>
        <end position="262"/>
    </location>
</feature>
<feature type="domain" description="DNA/RNA non-specific endonuclease/pyrophosphatase/phosphodiesterase" evidence="6">
    <location>
        <begin position="265"/>
        <end position="476"/>
    </location>
</feature>